<accession>A0A9N9I918</accession>
<proteinExistence type="predicted"/>
<feature type="non-terminal residue" evidence="1">
    <location>
        <position position="155"/>
    </location>
</feature>
<gene>
    <name evidence="1" type="ORF">FCALED_LOCUS14578</name>
</gene>
<protein>
    <submittedName>
        <fullName evidence="1">3905_t:CDS:1</fullName>
    </submittedName>
</protein>
<comment type="caution">
    <text evidence="1">The sequence shown here is derived from an EMBL/GenBank/DDBJ whole genome shotgun (WGS) entry which is preliminary data.</text>
</comment>
<dbReference type="AlphaFoldDB" id="A0A9N9I918"/>
<organism evidence="1 2">
    <name type="scientific">Funneliformis caledonium</name>
    <dbReference type="NCBI Taxonomy" id="1117310"/>
    <lineage>
        <taxon>Eukaryota</taxon>
        <taxon>Fungi</taxon>
        <taxon>Fungi incertae sedis</taxon>
        <taxon>Mucoromycota</taxon>
        <taxon>Glomeromycotina</taxon>
        <taxon>Glomeromycetes</taxon>
        <taxon>Glomerales</taxon>
        <taxon>Glomeraceae</taxon>
        <taxon>Funneliformis</taxon>
    </lineage>
</organism>
<evidence type="ECO:0000313" key="1">
    <source>
        <dbReference type="EMBL" id="CAG8724537.1"/>
    </source>
</evidence>
<name>A0A9N9I918_9GLOM</name>
<dbReference type="EMBL" id="CAJVPQ010010893">
    <property type="protein sequence ID" value="CAG8724537.1"/>
    <property type="molecule type" value="Genomic_DNA"/>
</dbReference>
<evidence type="ECO:0000313" key="2">
    <source>
        <dbReference type="Proteomes" id="UP000789570"/>
    </source>
</evidence>
<dbReference type="OrthoDB" id="2416600at2759"/>
<sequence length="155" mass="17983">MNKFPKPLEQFDRTTKKMIFEWYKTGRKNSRISDDEEDDLYIDPILIVIVWNDQALTARNIQKNAIITLVKGFNGLEPIKTDIHTNVGLINVPPSDSIFTIKDTQTGNKQQIAEDLIRFLRRTYNPANLASLGRVYQIDATRKGCFEVKEYRDVF</sequence>
<keyword evidence="2" id="KW-1185">Reference proteome</keyword>
<dbReference type="Proteomes" id="UP000789570">
    <property type="component" value="Unassembled WGS sequence"/>
</dbReference>
<reference evidence="1" key="1">
    <citation type="submission" date="2021-06" db="EMBL/GenBank/DDBJ databases">
        <authorList>
            <person name="Kallberg Y."/>
            <person name="Tangrot J."/>
            <person name="Rosling A."/>
        </authorList>
    </citation>
    <scope>NUCLEOTIDE SEQUENCE</scope>
    <source>
        <strain evidence="1">UK204</strain>
    </source>
</reference>